<dbReference type="PANTHER" id="PTHR37816:SF3">
    <property type="entry name" value="MODULATES DNA TOPOLOGY"/>
    <property type="match status" value="1"/>
</dbReference>
<dbReference type="AlphaFoldDB" id="A0A917A8P3"/>
<dbReference type="Proteomes" id="UP000660801">
    <property type="component" value="Unassembled WGS sequence"/>
</dbReference>
<dbReference type="RefSeq" id="WP_068992702.1">
    <property type="nucleotide sequence ID" value="NZ_BMJN01000034.1"/>
</dbReference>
<dbReference type="Gene3D" id="3.40.50.300">
    <property type="entry name" value="P-loop containing nucleotide triphosphate hydrolases"/>
    <property type="match status" value="1"/>
</dbReference>
<name>A0A917A8P3_9STRE</name>
<dbReference type="SUPFAM" id="SSF52540">
    <property type="entry name" value="P-loop containing nucleoside triphosphate hydrolases"/>
    <property type="match status" value="1"/>
</dbReference>
<organism evidence="1 2">
    <name type="scientific">Streptococcus himalayensis</name>
    <dbReference type="NCBI Taxonomy" id="1888195"/>
    <lineage>
        <taxon>Bacteria</taxon>
        <taxon>Bacillati</taxon>
        <taxon>Bacillota</taxon>
        <taxon>Bacilli</taxon>
        <taxon>Lactobacillales</taxon>
        <taxon>Streptococcaceae</taxon>
        <taxon>Streptococcus</taxon>
    </lineage>
</organism>
<dbReference type="EMBL" id="BMJN01000034">
    <property type="protein sequence ID" value="GGE35691.1"/>
    <property type="molecule type" value="Genomic_DNA"/>
</dbReference>
<gene>
    <name evidence="1" type="primary">flaR</name>
    <name evidence="1" type="ORF">GCM10011510_16300</name>
</gene>
<reference evidence="1" key="1">
    <citation type="journal article" date="2014" name="Int. J. Syst. Evol. Microbiol.">
        <title>Complete genome sequence of Corynebacterium casei LMG S-19264T (=DSM 44701T), isolated from a smear-ripened cheese.</title>
        <authorList>
            <consortium name="US DOE Joint Genome Institute (JGI-PGF)"/>
            <person name="Walter F."/>
            <person name="Albersmeier A."/>
            <person name="Kalinowski J."/>
            <person name="Ruckert C."/>
        </authorList>
    </citation>
    <scope>NUCLEOTIDE SEQUENCE</scope>
    <source>
        <strain evidence="1">CGMCC 1.15533</strain>
    </source>
</reference>
<accession>A0A917A8P3</accession>
<dbReference type="OrthoDB" id="1201990at2"/>
<protein>
    <submittedName>
        <fullName evidence="1">DNA topology modulation protein FlaR</fullName>
    </submittedName>
</protein>
<keyword evidence="2" id="KW-1185">Reference proteome</keyword>
<evidence type="ECO:0000313" key="1">
    <source>
        <dbReference type="EMBL" id="GGE35691.1"/>
    </source>
</evidence>
<reference evidence="1" key="2">
    <citation type="submission" date="2020-09" db="EMBL/GenBank/DDBJ databases">
        <authorList>
            <person name="Sun Q."/>
            <person name="Zhou Y."/>
        </authorList>
    </citation>
    <scope>NUCLEOTIDE SEQUENCE</scope>
    <source>
        <strain evidence="1">CGMCC 1.15533</strain>
    </source>
</reference>
<evidence type="ECO:0000313" key="2">
    <source>
        <dbReference type="Proteomes" id="UP000660801"/>
    </source>
</evidence>
<comment type="caution">
    <text evidence="1">The sequence shown here is derived from an EMBL/GenBank/DDBJ whole genome shotgun (WGS) entry which is preliminary data.</text>
</comment>
<dbReference type="InterPro" id="IPR052922">
    <property type="entry name" value="Cytidylate_Kinase-2"/>
</dbReference>
<proteinExistence type="predicted"/>
<dbReference type="NCBIfam" id="NF005576">
    <property type="entry name" value="PRK07261.1"/>
    <property type="match status" value="1"/>
</dbReference>
<dbReference type="InterPro" id="IPR027417">
    <property type="entry name" value="P-loop_NTPase"/>
</dbReference>
<dbReference type="PANTHER" id="PTHR37816">
    <property type="entry name" value="YALI0E33011P"/>
    <property type="match status" value="1"/>
</dbReference>
<sequence>MKIQIIGYSGSGKSTLAKFLSTHYALPCLHLDTMRFLPQWQERPDEDMKRLVDDFLCHHDSWVMDGNYSFCSYEQRMKEADTIIFLNFSPWNCLYRAFKRSLRYRGQTREDMTPGCPEKFDWEFIRWILKDGRQERAKRRYQKVCQTYSEKVVMLCNQRELDAFLEHVQKL</sequence>